<protein>
    <submittedName>
        <fullName evidence="1">Uncharacterized protein</fullName>
    </submittedName>
</protein>
<proteinExistence type="predicted"/>
<sequence length="67" mass="7432">MPNLCAAGTAIWVDNHTASVIAGWDPDVTYWFAPHVSYLDEPVTWVLDVHEDHPEWLSVARKADGGT</sequence>
<name>A0ABP5FFD4_9MICC</name>
<organism evidence="1 2">
    <name type="scientific">Yaniella flava</name>
    <dbReference type="NCBI Taxonomy" id="287930"/>
    <lineage>
        <taxon>Bacteria</taxon>
        <taxon>Bacillati</taxon>
        <taxon>Actinomycetota</taxon>
        <taxon>Actinomycetes</taxon>
        <taxon>Micrococcales</taxon>
        <taxon>Micrococcaceae</taxon>
        <taxon>Yaniella</taxon>
    </lineage>
</organism>
<dbReference type="RefSeq" id="WP_343955687.1">
    <property type="nucleotide sequence ID" value="NZ_BAAAMN010000003.1"/>
</dbReference>
<accession>A0ABP5FFD4</accession>
<dbReference type="Proteomes" id="UP001501461">
    <property type="component" value="Unassembled WGS sequence"/>
</dbReference>
<keyword evidence="2" id="KW-1185">Reference proteome</keyword>
<evidence type="ECO:0000313" key="1">
    <source>
        <dbReference type="EMBL" id="GAA2025551.1"/>
    </source>
</evidence>
<evidence type="ECO:0000313" key="2">
    <source>
        <dbReference type="Proteomes" id="UP001501461"/>
    </source>
</evidence>
<dbReference type="EMBL" id="BAAAMN010000003">
    <property type="protein sequence ID" value="GAA2025551.1"/>
    <property type="molecule type" value="Genomic_DNA"/>
</dbReference>
<reference evidence="2" key="1">
    <citation type="journal article" date="2019" name="Int. J. Syst. Evol. Microbiol.">
        <title>The Global Catalogue of Microorganisms (GCM) 10K type strain sequencing project: providing services to taxonomists for standard genome sequencing and annotation.</title>
        <authorList>
            <consortium name="The Broad Institute Genomics Platform"/>
            <consortium name="The Broad Institute Genome Sequencing Center for Infectious Disease"/>
            <person name="Wu L."/>
            <person name="Ma J."/>
        </authorList>
    </citation>
    <scope>NUCLEOTIDE SEQUENCE [LARGE SCALE GENOMIC DNA]</scope>
    <source>
        <strain evidence="2">JCM 13595</strain>
    </source>
</reference>
<comment type="caution">
    <text evidence="1">The sequence shown here is derived from an EMBL/GenBank/DDBJ whole genome shotgun (WGS) entry which is preliminary data.</text>
</comment>
<gene>
    <name evidence="1" type="ORF">GCM10009720_01610</name>
</gene>